<organism evidence="2 3">
    <name type="scientific">Alcaligenes pakistanensis</name>
    <dbReference type="NCBI Taxonomy" id="1482717"/>
    <lineage>
        <taxon>Bacteria</taxon>
        <taxon>Pseudomonadati</taxon>
        <taxon>Pseudomonadota</taxon>
        <taxon>Betaproteobacteria</taxon>
        <taxon>Burkholderiales</taxon>
        <taxon>Alcaligenaceae</taxon>
        <taxon>Alcaligenes</taxon>
    </lineage>
</organism>
<evidence type="ECO:0000313" key="2">
    <source>
        <dbReference type="EMBL" id="GHC58675.1"/>
    </source>
</evidence>
<keyword evidence="1" id="KW-0812">Transmembrane</keyword>
<dbReference type="Proteomes" id="UP000608923">
    <property type="component" value="Unassembled WGS sequence"/>
</dbReference>
<feature type="transmembrane region" description="Helical" evidence="1">
    <location>
        <begin position="12"/>
        <end position="35"/>
    </location>
</feature>
<dbReference type="AlphaFoldDB" id="A0A8H9IM27"/>
<protein>
    <submittedName>
        <fullName evidence="2">Uncharacterized protein</fullName>
    </submittedName>
</protein>
<reference evidence="3" key="1">
    <citation type="journal article" date="2019" name="Int. J. Syst. Evol. Microbiol.">
        <title>The Global Catalogue of Microorganisms (GCM) 10K type strain sequencing project: providing services to taxonomists for standard genome sequencing and annotation.</title>
        <authorList>
            <consortium name="The Broad Institute Genomics Platform"/>
            <consortium name="The Broad Institute Genome Sequencing Center for Infectious Disease"/>
            <person name="Wu L."/>
            <person name="Ma J."/>
        </authorList>
    </citation>
    <scope>NUCLEOTIDE SEQUENCE [LARGE SCALE GENOMIC DNA]</scope>
    <source>
        <strain evidence="3">KCTC 42083</strain>
    </source>
</reference>
<comment type="caution">
    <text evidence="2">The sequence shown here is derived from an EMBL/GenBank/DDBJ whole genome shotgun (WGS) entry which is preliminary data.</text>
</comment>
<keyword evidence="1" id="KW-0472">Membrane</keyword>
<proteinExistence type="predicted"/>
<sequence length="198" mass="21413">MRGLNWISSKLGFFGCFIVGGIVGALICSIAPHFIWTFITHPVTASWAQAFGTIAAVFSGFWLNAHQKKSAACHKVNLIASALDEANRQLRSYTICTSKKSGSGGGIFESDGAFDPERLSFAVQYLSSIGFSNFPFNIACSLNEALNIISKKIARYNEEVTKIGESDWSIMALGGPDSPEAKAIKQAIKAIERQKKGL</sequence>
<gene>
    <name evidence="2" type="ORF">GCM10010096_34770</name>
</gene>
<evidence type="ECO:0000256" key="1">
    <source>
        <dbReference type="SAM" id="Phobius"/>
    </source>
</evidence>
<keyword evidence="1" id="KW-1133">Transmembrane helix</keyword>
<dbReference type="RefSeq" id="WP_189393932.1">
    <property type="nucleotide sequence ID" value="NZ_BMZN01000006.1"/>
</dbReference>
<accession>A0A8H9IM27</accession>
<name>A0A8H9IM27_9BURK</name>
<dbReference type="EMBL" id="BMZN01000006">
    <property type="protein sequence ID" value="GHC58675.1"/>
    <property type="molecule type" value="Genomic_DNA"/>
</dbReference>
<feature type="transmembrane region" description="Helical" evidence="1">
    <location>
        <begin position="47"/>
        <end position="65"/>
    </location>
</feature>
<evidence type="ECO:0000313" key="3">
    <source>
        <dbReference type="Proteomes" id="UP000608923"/>
    </source>
</evidence>
<keyword evidence="3" id="KW-1185">Reference proteome</keyword>